<evidence type="ECO:0000313" key="8">
    <source>
        <dbReference type="Proteomes" id="UP000435112"/>
    </source>
</evidence>
<accession>A0A6A3KZK9</accession>
<protein>
    <recommendedName>
        <fullName evidence="9">RxLR effector protein</fullName>
    </recommendedName>
</protein>
<name>A0A6A3KZK9_9STRA</name>
<keyword evidence="7" id="KW-1185">Reference proteome</keyword>
<dbReference type="Proteomes" id="UP000434957">
    <property type="component" value="Unassembled WGS sequence"/>
</dbReference>
<dbReference type="Proteomes" id="UP000435112">
    <property type="component" value="Unassembled WGS sequence"/>
</dbReference>
<dbReference type="EMBL" id="QXFT01001345">
    <property type="protein sequence ID" value="KAE9321246.1"/>
    <property type="molecule type" value="Genomic_DNA"/>
</dbReference>
<dbReference type="EMBL" id="QXFU01000420">
    <property type="protein sequence ID" value="KAE9034003.1"/>
    <property type="molecule type" value="Genomic_DNA"/>
</dbReference>
<gene>
    <name evidence="3" type="ORF">PR001_g16560</name>
    <name evidence="4" type="ORF">PR002_g8375</name>
    <name evidence="5" type="ORF">PR003_g17520</name>
</gene>
<evidence type="ECO:0000313" key="5">
    <source>
        <dbReference type="EMBL" id="KAE9321246.1"/>
    </source>
</evidence>
<dbReference type="AlphaFoldDB" id="A0A6A3KZK9"/>
<evidence type="ECO:0000313" key="4">
    <source>
        <dbReference type="EMBL" id="KAE9034003.1"/>
    </source>
</evidence>
<organism evidence="3 6">
    <name type="scientific">Phytophthora rubi</name>
    <dbReference type="NCBI Taxonomy" id="129364"/>
    <lineage>
        <taxon>Eukaryota</taxon>
        <taxon>Sar</taxon>
        <taxon>Stramenopiles</taxon>
        <taxon>Oomycota</taxon>
        <taxon>Peronosporomycetes</taxon>
        <taxon>Peronosporales</taxon>
        <taxon>Peronosporaceae</taxon>
        <taxon>Phytophthora</taxon>
    </lineage>
</organism>
<evidence type="ECO:0000256" key="2">
    <source>
        <dbReference type="SAM" id="SignalP"/>
    </source>
</evidence>
<dbReference type="EMBL" id="QXFV01001314">
    <property type="protein sequence ID" value="KAE9008984.1"/>
    <property type="molecule type" value="Genomic_DNA"/>
</dbReference>
<evidence type="ECO:0008006" key="9">
    <source>
        <dbReference type="Google" id="ProtNLM"/>
    </source>
</evidence>
<sequence>MKKKLPLSPLLLTLLSLQLQFGIIHSPPQKLGLLVTFRASPAASPIPRLNGDRQRPLRPGLES</sequence>
<evidence type="ECO:0000313" key="6">
    <source>
        <dbReference type="Proteomes" id="UP000429607"/>
    </source>
</evidence>
<feature type="region of interest" description="Disordered" evidence="1">
    <location>
        <begin position="43"/>
        <end position="63"/>
    </location>
</feature>
<reference evidence="6 8" key="1">
    <citation type="submission" date="2018-09" db="EMBL/GenBank/DDBJ databases">
        <title>Genomic investigation of the strawberry pathogen Phytophthora fragariae indicates pathogenicity is determined by transcriptional variation in three key races.</title>
        <authorList>
            <person name="Adams T.M."/>
            <person name="Armitage A.D."/>
            <person name="Sobczyk M.K."/>
            <person name="Bates H.J."/>
            <person name="Dunwell J.M."/>
            <person name="Nellist C.F."/>
            <person name="Harrison R.J."/>
        </authorList>
    </citation>
    <scope>NUCLEOTIDE SEQUENCE [LARGE SCALE GENOMIC DNA]</scope>
    <source>
        <strain evidence="3 6">SCRP249</strain>
        <strain evidence="4 8">SCRP324</strain>
        <strain evidence="5 7">SCRP333</strain>
    </source>
</reference>
<feature type="signal peptide" evidence="2">
    <location>
        <begin position="1"/>
        <end position="22"/>
    </location>
</feature>
<comment type="caution">
    <text evidence="3">The sequence shown here is derived from an EMBL/GenBank/DDBJ whole genome shotgun (WGS) entry which is preliminary data.</text>
</comment>
<evidence type="ECO:0000313" key="3">
    <source>
        <dbReference type="EMBL" id="KAE9008984.1"/>
    </source>
</evidence>
<dbReference type="OrthoDB" id="10330408at2759"/>
<feature type="chain" id="PRO_5036164845" description="RxLR effector protein" evidence="2">
    <location>
        <begin position="23"/>
        <end position="63"/>
    </location>
</feature>
<evidence type="ECO:0000313" key="7">
    <source>
        <dbReference type="Proteomes" id="UP000434957"/>
    </source>
</evidence>
<keyword evidence="2" id="KW-0732">Signal</keyword>
<dbReference type="Proteomes" id="UP000429607">
    <property type="component" value="Unassembled WGS sequence"/>
</dbReference>
<proteinExistence type="predicted"/>
<evidence type="ECO:0000256" key="1">
    <source>
        <dbReference type="SAM" id="MobiDB-lite"/>
    </source>
</evidence>